<dbReference type="EMBL" id="BSXW01002105">
    <property type="protein sequence ID" value="GMF40865.1"/>
    <property type="molecule type" value="Genomic_DNA"/>
</dbReference>
<keyword evidence="3 5" id="KW-0964">Secreted</keyword>
<comment type="caution">
    <text evidence="7">The sequence shown here is derived from an EMBL/GenBank/DDBJ whole genome shotgun (WGS) entry which is preliminary data.</text>
</comment>
<comment type="subcellular location">
    <subcellularLocation>
        <location evidence="1 5">Secreted</location>
    </subcellularLocation>
</comment>
<comment type="function">
    <text evidence="5">Effector that suppresses plant defense responses during pathogen infection.</text>
</comment>
<dbReference type="Pfam" id="PF16810">
    <property type="entry name" value="RXLR"/>
    <property type="match status" value="1"/>
</dbReference>
<sequence length="102" mass="11180">MLTASTLLACGNAISTAADLKPAVLSVMVSPDQVDEVNAVRDDKRLLRSHNLVDPEDEDSLDNVEDGDEERLSSEKKCKFARGENPRPGYEMGQQGVLTYDK</sequence>
<gene>
    <name evidence="7" type="ORF">Plil01_001659300</name>
</gene>
<dbReference type="AlphaFoldDB" id="A0A9W6XLM8"/>
<feature type="region of interest" description="Disordered" evidence="6">
    <location>
        <begin position="50"/>
        <end position="102"/>
    </location>
</feature>
<feature type="compositionally biased region" description="Basic and acidic residues" evidence="6">
    <location>
        <begin position="70"/>
        <end position="85"/>
    </location>
</feature>
<protein>
    <recommendedName>
        <fullName evidence="5">RxLR effector protein</fullName>
    </recommendedName>
</protein>
<comment type="domain">
    <text evidence="5">The RxLR-dEER motif acts to carry the protein into the host cell cytoplasm through binding to cell surface phosphatidylinositol-3-phosphate.</text>
</comment>
<evidence type="ECO:0000256" key="1">
    <source>
        <dbReference type="ARBA" id="ARBA00004613"/>
    </source>
</evidence>
<dbReference type="GO" id="GO:0005576">
    <property type="term" value="C:extracellular region"/>
    <property type="evidence" value="ECO:0007669"/>
    <property type="project" value="UniProtKB-SubCell"/>
</dbReference>
<keyword evidence="8" id="KW-1185">Reference proteome</keyword>
<evidence type="ECO:0000256" key="4">
    <source>
        <dbReference type="ARBA" id="ARBA00022729"/>
    </source>
</evidence>
<reference evidence="7" key="1">
    <citation type="submission" date="2023-04" db="EMBL/GenBank/DDBJ databases">
        <title>Phytophthora lilii NBRC 32176.</title>
        <authorList>
            <person name="Ichikawa N."/>
            <person name="Sato H."/>
            <person name="Tonouchi N."/>
        </authorList>
    </citation>
    <scope>NUCLEOTIDE SEQUENCE</scope>
    <source>
        <strain evidence="7">NBRC 32176</strain>
    </source>
</reference>
<evidence type="ECO:0000313" key="8">
    <source>
        <dbReference type="Proteomes" id="UP001165083"/>
    </source>
</evidence>
<comment type="similarity">
    <text evidence="2 5">Belongs to the RxLR effector family.</text>
</comment>
<keyword evidence="4" id="KW-0732">Signal</keyword>
<feature type="compositionally biased region" description="Acidic residues" evidence="6">
    <location>
        <begin position="54"/>
        <end position="69"/>
    </location>
</feature>
<proteinExistence type="inferred from homology"/>
<accession>A0A9W6XLM8</accession>
<evidence type="ECO:0000256" key="2">
    <source>
        <dbReference type="ARBA" id="ARBA00010400"/>
    </source>
</evidence>
<organism evidence="7 8">
    <name type="scientific">Phytophthora lilii</name>
    <dbReference type="NCBI Taxonomy" id="2077276"/>
    <lineage>
        <taxon>Eukaryota</taxon>
        <taxon>Sar</taxon>
        <taxon>Stramenopiles</taxon>
        <taxon>Oomycota</taxon>
        <taxon>Peronosporomycetes</taxon>
        <taxon>Peronosporales</taxon>
        <taxon>Peronosporaceae</taxon>
        <taxon>Phytophthora</taxon>
    </lineage>
</organism>
<evidence type="ECO:0000313" key="7">
    <source>
        <dbReference type="EMBL" id="GMF40865.1"/>
    </source>
</evidence>
<evidence type="ECO:0000256" key="3">
    <source>
        <dbReference type="ARBA" id="ARBA00022525"/>
    </source>
</evidence>
<evidence type="ECO:0000256" key="5">
    <source>
        <dbReference type="RuleBase" id="RU367124"/>
    </source>
</evidence>
<evidence type="ECO:0000256" key="6">
    <source>
        <dbReference type="SAM" id="MobiDB-lite"/>
    </source>
</evidence>
<dbReference type="InterPro" id="IPR031825">
    <property type="entry name" value="RXLR"/>
</dbReference>
<dbReference type="Proteomes" id="UP001165083">
    <property type="component" value="Unassembled WGS sequence"/>
</dbReference>
<name>A0A9W6XLM8_9STRA</name>